<dbReference type="GO" id="GO:0019171">
    <property type="term" value="F:(3R)-hydroxyacyl-[acyl-carrier-protein] dehydratase activity"/>
    <property type="evidence" value="ECO:0000318"/>
    <property type="project" value="GO_Central"/>
</dbReference>
<dbReference type="SUPFAM" id="SSF54637">
    <property type="entry name" value="Thioesterase/thiol ester dehydrase-isomerase"/>
    <property type="match status" value="1"/>
</dbReference>
<protein>
    <submittedName>
        <fullName evidence="2">(3R)-hydroxyacyl-(Acyl carrier protein) dehydratase</fullName>
    </submittedName>
</protein>
<dbReference type="Proteomes" id="UP000000577">
    <property type="component" value="Chromosome"/>
</dbReference>
<dbReference type="InParanoid" id="Q74FZ4"/>
<keyword evidence="1" id="KW-0456">Lyase</keyword>
<proteinExistence type="predicted"/>
<dbReference type="AlphaFoldDB" id="Q74FZ4"/>
<dbReference type="HOGENOM" id="CLU_078912_3_0_7"/>
<reference evidence="2 3" key="2">
    <citation type="journal article" date="2012" name="BMC Genomics">
        <title>Comparative genomic analysis of Geobacter sulfurreducens KN400, a strain with enhanced capacity for extracellular electron transfer and electricity production.</title>
        <authorList>
            <person name="Butler J.E."/>
            <person name="Young N.D."/>
            <person name="Aklujkar M."/>
            <person name="Lovley D.R."/>
        </authorList>
    </citation>
    <scope>NUCLEOTIDE SEQUENCE [LARGE SCALE GENOMIC DNA]</scope>
    <source>
        <strain evidence="3">ATCC 51573 / DSM 12127 / PCA</strain>
    </source>
</reference>
<dbReference type="Gene3D" id="3.10.129.10">
    <property type="entry name" value="Hotdog Thioesterase"/>
    <property type="match status" value="1"/>
</dbReference>
<dbReference type="eggNOG" id="COG0764">
    <property type="taxonomic scope" value="Bacteria"/>
</dbReference>
<dbReference type="EnsemblBacteria" id="AAR33790">
    <property type="protein sequence ID" value="AAR33790"/>
    <property type="gene ID" value="GSU0458"/>
</dbReference>
<organism evidence="2 3">
    <name type="scientific">Geobacter sulfurreducens (strain ATCC 51573 / DSM 12127 / PCA)</name>
    <dbReference type="NCBI Taxonomy" id="243231"/>
    <lineage>
        <taxon>Bacteria</taxon>
        <taxon>Pseudomonadati</taxon>
        <taxon>Thermodesulfobacteriota</taxon>
        <taxon>Desulfuromonadia</taxon>
        <taxon>Geobacterales</taxon>
        <taxon>Geobacteraceae</taxon>
        <taxon>Geobacter</taxon>
    </lineage>
</organism>
<evidence type="ECO:0000256" key="1">
    <source>
        <dbReference type="ARBA" id="ARBA00023239"/>
    </source>
</evidence>
<evidence type="ECO:0000313" key="3">
    <source>
        <dbReference type="Proteomes" id="UP000000577"/>
    </source>
</evidence>
<dbReference type="GO" id="GO:0006633">
    <property type="term" value="P:fatty acid biosynthetic process"/>
    <property type="evidence" value="ECO:0000318"/>
    <property type="project" value="GO_Central"/>
</dbReference>
<dbReference type="PANTHER" id="PTHR30272">
    <property type="entry name" value="3-HYDROXYACYL-[ACYL-CARRIER-PROTEIN] DEHYDRATASE"/>
    <property type="match status" value="1"/>
</dbReference>
<dbReference type="EMBL" id="AE017180">
    <property type="protein sequence ID" value="AAR33790.1"/>
    <property type="molecule type" value="Genomic_DNA"/>
</dbReference>
<keyword evidence="3" id="KW-1185">Reference proteome</keyword>
<dbReference type="PANTHER" id="PTHR30272:SF1">
    <property type="entry name" value="3-HYDROXYACYL-[ACYL-CARRIER-PROTEIN] DEHYDRATASE"/>
    <property type="match status" value="1"/>
</dbReference>
<dbReference type="InterPro" id="IPR029069">
    <property type="entry name" value="HotDog_dom_sf"/>
</dbReference>
<dbReference type="STRING" id="243231.GSU0458"/>
<reference evidence="2 3" key="1">
    <citation type="journal article" date="2003" name="Science">
        <title>Genome of Geobacter sulfurreducens: metal reduction in subsurface environments.</title>
        <authorList>
            <person name="Methe B.A."/>
            <person name="Nelson K.E."/>
            <person name="Eisen J.A."/>
            <person name="Paulsen I.T."/>
            <person name="Nelson W."/>
            <person name="Heidelberg J.F."/>
            <person name="Wu D."/>
            <person name="Wu M."/>
            <person name="Ward N."/>
            <person name="Beanan M.J."/>
            <person name="Dodson R.J."/>
            <person name="Madupu R."/>
            <person name="Brinkac L.M."/>
            <person name="Daugherty S.C."/>
            <person name="DeBoy R.T."/>
            <person name="Durkin A.S."/>
            <person name="Gwinn M."/>
            <person name="Kolonay J.F."/>
            <person name="Sullivan S.A."/>
            <person name="Haft D.H."/>
            <person name="Selengut J."/>
            <person name="Davidsen T.M."/>
            <person name="Zafar N."/>
            <person name="White O."/>
            <person name="Tran B."/>
            <person name="Romero C."/>
            <person name="Forberger H.A."/>
            <person name="Weidman J."/>
            <person name="Khouri H."/>
            <person name="Feldblyum T.V."/>
            <person name="Utterback T.R."/>
            <person name="Van Aken S.E."/>
            <person name="Lovley D.R."/>
            <person name="Fraser C.M."/>
        </authorList>
    </citation>
    <scope>NUCLEOTIDE SEQUENCE [LARGE SCALE GENOMIC DNA]</scope>
    <source>
        <strain evidence="3">ATCC 51573 / DSM 12127 / PCA</strain>
    </source>
</reference>
<dbReference type="OrthoDB" id="826697at2"/>
<dbReference type="SMR" id="Q74FZ4"/>
<sequence>MHSPAPWDFLPHRYPFLVLDRIIAKEPGRSATALMRTTAAGTRGWSSLLLLEAMAQLGGIAAADDTNGGGILAAVDHADFHGTVEAGDTLTVSVTVVKSFGPLHLIAGEVTADGRPAASATITLKVGNL</sequence>
<accession>Q74FZ4</accession>
<evidence type="ECO:0000313" key="2">
    <source>
        <dbReference type="EMBL" id="AAR33790.1"/>
    </source>
</evidence>
<name>Q74FZ4_GEOSL</name>
<dbReference type="InterPro" id="IPR013114">
    <property type="entry name" value="FabA_FabZ"/>
</dbReference>
<gene>
    <name evidence="2" type="primary">fabZ-1</name>
    <name evidence="2" type="ordered locus">GSU0458</name>
</gene>
<dbReference type="RefSeq" id="WP_010941126.1">
    <property type="nucleotide sequence ID" value="NC_002939.5"/>
</dbReference>
<dbReference type="KEGG" id="gsu:GSU0458"/>
<dbReference type="PATRIC" id="fig|243231.5.peg.456"/>